<organism evidence="2 3">
    <name type="scientific">Liparis tanakae</name>
    <name type="common">Tanaka's snailfish</name>
    <dbReference type="NCBI Taxonomy" id="230148"/>
    <lineage>
        <taxon>Eukaryota</taxon>
        <taxon>Metazoa</taxon>
        <taxon>Chordata</taxon>
        <taxon>Craniata</taxon>
        <taxon>Vertebrata</taxon>
        <taxon>Euteleostomi</taxon>
        <taxon>Actinopterygii</taxon>
        <taxon>Neopterygii</taxon>
        <taxon>Teleostei</taxon>
        <taxon>Neoteleostei</taxon>
        <taxon>Acanthomorphata</taxon>
        <taxon>Eupercaria</taxon>
        <taxon>Perciformes</taxon>
        <taxon>Cottioidei</taxon>
        <taxon>Cottales</taxon>
        <taxon>Liparidae</taxon>
        <taxon>Liparis</taxon>
    </lineage>
</organism>
<protein>
    <submittedName>
        <fullName evidence="2">Uncharacterized protein</fullName>
    </submittedName>
</protein>
<dbReference type="Proteomes" id="UP000314294">
    <property type="component" value="Unassembled WGS sequence"/>
</dbReference>
<sequence length="157" mass="16860">MEKTPSPDGGEVVETGCGTDSPELSSSSHCSGLFLSNSLLQEVSCRQLSPVDDQFATDRHSTVVKHGGQRFVQLGFNGIPAVCQPHDCRWTFHLGISALWSLGVVEALSVWGVTPGDDPADTEDQRLGCRVVLLRDLPQSRPAAVVHLDVIPETKGI</sequence>
<name>A0A4Z2J978_9TELE</name>
<comment type="caution">
    <text evidence="2">The sequence shown here is derived from an EMBL/GenBank/DDBJ whole genome shotgun (WGS) entry which is preliminary data.</text>
</comment>
<keyword evidence="3" id="KW-1185">Reference proteome</keyword>
<evidence type="ECO:0000313" key="2">
    <source>
        <dbReference type="EMBL" id="TNN86587.1"/>
    </source>
</evidence>
<dbReference type="EMBL" id="SRLO01000014">
    <property type="protein sequence ID" value="TNN86587.1"/>
    <property type="molecule type" value="Genomic_DNA"/>
</dbReference>
<evidence type="ECO:0000256" key="1">
    <source>
        <dbReference type="SAM" id="MobiDB-lite"/>
    </source>
</evidence>
<evidence type="ECO:0000313" key="3">
    <source>
        <dbReference type="Proteomes" id="UP000314294"/>
    </source>
</evidence>
<feature type="region of interest" description="Disordered" evidence="1">
    <location>
        <begin position="1"/>
        <end position="23"/>
    </location>
</feature>
<dbReference type="AlphaFoldDB" id="A0A4Z2J978"/>
<accession>A0A4Z2J978</accession>
<reference evidence="2 3" key="1">
    <citation type="submission" date="2019-03" db="EMBL/GenBank/DDBJ databases">
        <title>First draft genome of Liparis tanakae, snailfish: a comprehensive survey of snailfish specific genes.</title>
        <authorList>
            <person name="Kim W."/>
            <person name="Song I."/>
            <person name="Jeong J.-H."/>
            <person name="Kim D."/>
            <person name="Kim S."/>
            <person name="Ryu S."/>
            <person name="Song J.Y."/>
            <person name="Lee S.K."/>
        </authorList>
    </citation>
    <scope>NUCLEOTIDE SEQUENCE [LARGE SCALE GENOMIC DNA]</scope>
    <source>
        <tissue evidence="2">Muscle</tissue>
    </source>
</reference>
<gene>
    <name evidence="2" type="ORF">EYF80_003055</name>
</gene>
<proteinExistence type="predicted"/>